<dbReference type="Proteomes" id="UP000434409">
    <property type="component" value="Unassembled WGS sequence"/>
</dbReference>
<proteinExistence type="predicted"/>
<keyword evidence="7" id="KW-1185">Reference proteome</keyword>
<reference evidence="6 7" key="1">
    <citation type="submission" date="2019-08" db="EMBL/GenBank/DDBJ databases">
        <title>In-depth cultivation of the pig gut microbiome towards novel bacterial diversity and tailored functional studies.</title>
        <authorList>
            <person name="Wylensek D."/>
            <person name="Hitch T.C.A."/>
            <person name="Clavel T."/>
        </authorList>
    </citation>
    <scope>NUCLEOTIDE SEQUENCE [LARGE SCALE GENOMIC DNA]</scope>
    <source>
        <strain evidence="6 7">68-1-5</strain>
    </source>
</reference>
<dbReference type="Pfam" id="PF01734">
    <property type="entry name" value="Patatin"/>
    <property type="match status" value="1"/>
</dbReference>
<dbReference type="SUPFAM" id="SSF52151">
    <property type="entry name" value="FabD/lysophospholipase-like"/>
    <property type="match status" value="1"/>
</dbReference>
<dbReference type="InterPro" id="IPR050301">
    <property type="entry name" value="NTE"/>
</dbReference>
<dbReference type="InterPro" id="IPR002641">
    <property type="entry name" value="PNPLA_dom"/>
</dbReference>
<dbReference type="EMBL" id="VULY01000018">
    <property type="protein sequence ID" value="MSR93733.1"/>
    <property type="molecule type" value="Genomic_DNA"/>
</dbReference>
<dbReference type="GO" id="GO:0016787">
    <property type="term" value="F:hydrolase activity"/>
    <property type="evidence" value="ECO:0007669"/>
    <property type="project" value="UniProtKB-UniRule"/>
</dbReference>
<feature type="domain" description="PNPLA" evidence="5">
    <location>
        <begin position="13"/>
        <end position="197"/>
    </location>
</feature>
<evidence type="ECO:0000313" key="7">
    <source>
        <dbReference type="Proteomes" id="UP000434409"/>
    </source>
</evidence>
<evidence type="ECO:0000256" key="3">
    <source>
        <dbReference type="ARBA" id="ARBA00023098"/>
    </source>
</evidence>
<dbReference type="PROSITE" id="PS51635">
    <property type="entry name" value="PNPLA"/>
    <property type="match status" value="1"/>
</dbReference>
<evidence type="ECO:0000256" key="2">
    <source>
        <dbReference type="ARBA" id="ARBA00022963"/>
    </source>
</evidence>
<keyword evidence="2 4" id="KW-0442">Lipid degradation</keyword>
<accession>A0A6N7US93</accession>
<dbReference type="CDD" id="cd07209">
    <property type="entry name" value="Pat_hypo_Ecoli_Z1214_like"/>
    <property type="match status" value="1"/>
</dbReference>
<comment type="caution">
    <text evidence="6">The sequence shown here is derived from an EMBL/GenBank/DDBJ whole genome shotgun (WGS) entry which is preliminary data.</text>
</comment>
<dbReference type="PANTHER" id="PTHR14226:SF57">
    <property type="entry name" value="BLR7027 PROTEIN"/>
    <property type="match status" value="1"/>
</dbReference>
<keyword evidence="3 4" id="KW-0443">Lipid metabolism</keyword>
<dbReference type="GO" id="GO:0016042">
    <property type="term" value="P:lipid catabolic process"/>
    <property type="evidence" value="ECO:0007669"/>
    <property type="project" value="UniProtKB-UniRule"/>
</dbReference>
<dbReference type="RefSeq" id="WP_154476886.1">
    <property type="nucleotide sequence ID" value="NZ_VULY01000018.1"/>
</dbReference>
<evidence type="ECO:0000256" key="1">
    <source>
        <dbReference type="ARBA" id="ARBA00022801"/>
    </source>
</evidence>
<feature type="active site" description="Proton acceptor" evidence="4">
    <location>
        <position position="184"/>
    </location>
</feature>
<protein>
    <submittedName>
        <fullName evidence="6">Patatin-like phospholipase family protein</fullName>
    </submittedName>
</protein>
<evidence type="ECO:0000259" key="5">
    <source>
        <dbReference type="PROSITE" id="PS51635"/>
    </source>
</evidence>
<feature type="short sequence motif" description="GXGXXG" evidence="4">
    <location>
        <begin position="17"/>
        <end position="22"/>
    </location>
</feature>
<evidence type="ECO:0000313" key="6">
    <source>
        <dbReference type="EMBL" id="MSR93733.1"/>
    </source>
</evidence>
<organism evidence="6 7">
    <name type="scientific">Suipraeoptans intestinalis</name>
    <dbReference type="NCBI Taxonomy" id="2606628"/>
    <lineage>
        <taxon>Bacteria</taxon>
        <taxon>Bacillati</taxon>
        <taxon>Bacillota</taxon>
        <taxon>Clostridia</taxon>
        <taxon>Lachnospirales</taxon>
        <taxon>Lachnospiraceae</taxon>
        <taxon>Suipraeoptans</taxon>
    </lineage>
</organism>
<sequence>MKPVIDMEKEYGLVFDGGGARGAYQAGAWKALAEAGLKINAVAGTSVGALNGALVCMGDVELAESIWKEISFSKVMDVDDAWMESLFQKGQPFKEVVNAGLRVIREGGVDITPLRNLIRSVVEEDRIRNCGKEFCLQTFCLSDMEELDLSLSEIPEGLLCDFLLASAYLIGFKNEPLHGSRYVDGGAVNNVPVNALLKRGYKDIIEVRIYGPGRIPKVHFPEDGTFYRVAPRVRLGSILEFSAKRSAQNLKIGYYDAKRMLYGLEGHIYYLEQCWDDEFYREVMSGFRDIEKAEILLELKLPPRSTDKELFLGMLEAAAKLLRVQKYHVYTVKELLEKVEQKRSKEDRRLPRFMEYLERAGQIIKTQEGL</sequence>
<feature type="short sequence motif" description="GXSXG" evidence="4">
    <location>
        <begin position="44"/>
        <end position="48"/>
    </location>
</feature>
<dbReference type="InterPro" id="IPR016035">
    <property type="entry name" value="Acyl_Trfase/lysoPLipase"/>
</dbReference>
<name>A0A6N7US93_9FIRM</name>
<feature type="active site" description="Nucleophile" evidence="4">
    <location>
        <position position="46"/>
    </location>
</feature>
<keyword evidence="1 4" id="KW-0378">Hydrolase</keyword>
<feature type="short sequence motif" description="DGA/G" evidence="4">
    <location>
        <begin position="184"/>
        <end position="186"/>
    </location>
</feature>
<evidence type="ECO:0000256" key="4">
    <source>
        <dbReference type="PROSITE-ProRule" id="PRU01161"/>
    </source>
</evidence>
<dbReference type="PANTHER" id="PTHR14226">
    <property type="entry name" value="NEUROPATHY TARGET ESTERASE/SWISS CHEESE D.MELANOGASTER"/>
    <property type="match status" value="1"/>
</dbReference>
<dbReference type="AlphaFoldDB" id="A0A6N7US93"/>
<gene>
    <name evidence="6" type="ORF">FYJ34_05520</name>
</gene>
<dbReference type="Gene3D" id="3.40.1090.10">
    <property type="entry name" value="Cytosolic phospholipase A2 catalytic domain"/>
    <property type="match status" value="2"/>
</dbReference>